<dbReference type="SUPFAM" id="SSF90123">
    <property type="entry name" value="ABC transporter transmembrane region"/>
    <property type="match status" value="1"/>
</dbReference>
<dbReference type="SMART" id="SM00382">
    <property type="entry name" value="AAA"/>
    <property type="match status" value="1"/>
</dbReference>
<dbReference type="InterPro" id="IPR027417">
    <property type="entry name" value="P-loop_NTPase"/>
</dbReference>
<keyword evidence="4 10" id="KW-0067">ATP-binding</keyword>
<evidence type="ECO:0000256" key="6">
    <source>
        <dbReference type="ARBA" id="ARBA00023136"/>
    </source>
</evidence>
<evidence type="ECO:0000259" key="9">
    <source>
        <dbReference type="PROSITE" id="PS50929"/>
    </source>
</evidence>
<protein>
    <submittedName>
        <fullName evidence="10">ATP-binding cassette domain-containing protein</fullName>
    </submittedName>
</protein>
<evidence type="ECO:0000313" key="11">
    <source>
        <dbReference type="Proteomes" id="UP000595197"/>
    </source>
</evidence>
<keyword evidence="11" id="KW-1185">Reference proteome</keyword>
<organism evidence="10 11">
    <name type="scientific">Skermanella cutis</name>
    <dbReference type="NCBI Taxonomy" id="2775420"/>
    <lineage>
        <taxon>Bacteria</taxon>
        <taxon>Pseudomonadati</taxon>
        <taxon>Pseudomonadota</taxon>
        <taxon>Alphaproteobacteria</taxon>
        <taxon>Rhodospirillales</taxon>
        <taxon>Azospirillaceae</taxon>
        <taxon>Skermanella</taxon>
    </lineage>
</organism>
<feature type="transmembrane region" description="Helical" evidence="7">
    <location>
        <begin position="328"/>
        <end position="348"/>
    </location>
</feature>
<dbReference type="Gene3D" id="3.40.50.300">
    <property type="entry name" value="P-loop containing nucleotide triphosphate hydrolases"/>
    <property type="match status" value="1"/>
</dbReference>
<feature type="transmembrane region" description="Helical" evidence="7">
    <location>
        <begin position="102"/>
        <end position="127"/>
    </location>
</feature>
<evidence type="ECO:0000259" key="8">
    <source>
        <dbReference type="PROSITE" id="PS50893"/>
    </source>
</evidence>
<feature type="transmembrane region" description="Helical" evidence="7">
    <location>
        <begin position="147"/>
        <end position="167"/>
    </location>
</feature>
<dbReference type="PANTHER" id="PTHR43394">
    <property type="entry name" value="ATP-DEPENDENT PERMEASE MDL1, MITOCHONDRIAL"/>
    <property type="match status" value="1"/>
</dbReference>
<name>A0ABX7BA29_9PROT</name>
<keyword evidence="3" id="KW-0547">Nucleotide-binding</keyword>
<accession>A0ABX7BA29</accession>
<feature type="domain" description="ABC transmembrane type-1" evidence="9">
    <location>
        <begin position="107"/>
        <end position="389"/>
    </location>
</feature>
<dbReference type="InterPro" id="IPR011527">
    <property type="entry name" value="ABC1_TM_dom"/>
</dbReference>
<gene>
    <name evidence="10" type="ORF">IGS68_07095</name>
</gene>
<keyword evidence="5 7" id="KW-1133">Transmembrane helix</keyword>
<dbReference type="PROSITE" id="PS50893">
    <property type="entry name" value="ABC_TRANSPORTER_2"/>
    <property type="match status" value="1"/>
</dbReference>
<keyword evidence="6 7" id="KW-0472">Membrane</keyword>
<dbReference type="Gene3D" id="1.20.1560.10">
    <property type="entry name" value="ABC transporter type 1, transmembrane domain"/>
    <property type="match status" value="1"/>
</dbReference>
<dbReference type="InterPro" id="IPR017871">
    <property type="entry name" value="ABC_transporter-like_CS"/>
</dbReference>
<dbReference type="SUPFAM" id="SSF52540">
    <property type="entry name" value="P-loop containing nucleoside triphosphate hydrolases"/>
    <property type="match status" value="1"/>
</dbReference>
<dbReference type="PROSITE" id="PS50929">
    <property type="entry name" value="ABC_TM1F"/>
    <property type="match status" value="1"/>
</dbReference>
<dbReference type="EMBL" id="CP067420">
    <property type="protein sequence ID" value="QQP90979.1"/>
    <property type="molecule type" value="Genomic_DNA"/>
</dbReference>
<feature type="domain" description="ABC transporter" evidence="8">
    <location>
        <begin position="424"/>
        <end position="660"/>
    </location>
</feature>
<dbReference type="GO" id="GO:0005524">
    <property type="term" value="F:ATP binding"/>
    <property type="evidence" value="ECO:0007669"/>
    <property type="project" value="UniProtKB-KW"/>
</dbReference>
<dbReference type="CDD" id="cd03249">
    <property type="entry name" value="ABC_MTABC3_MDL1_MDL2"/>
    <property type="match status" value="1"/>
</dbReference>
<dbReference type="PROSITE" id="PS00211">
    <property type="entry name" value="ABC_TRANSPORTER_1"/>
    <property type="match status" value="1"/>
</dbReference>
<dbReference type="InterPro" id="IPR003439">
    <property type="entry name" value="ABC_transporter-like_ATP-bd"/>
</dbReference>
<proteinExistence type="predicted"/>
<dbReference type="PANTHER" id="PTHR43394:SF1">
    <property type="entry name" value="ATP-BINDING CASSETTE SUB-FAMILY B MEMBER 10, MITOCHONDRIAL"/>
    <property type="match status" value="1"/>
</dbReference>
<evidence type="ECO:0000256" key="2">
    <source>
        <dbReference type="ARBA" id="ARBA00022692"/>
    </source>
</evidence>
<comment type="subcellular location">
    <subcellularLocation>
        <location evidence="1">Cell membrane</location>
        <topology evidence="1">Multi-pass membrane protein</topology>
    </subcellularLocation>
</comment>
<evidence type="ECO:0000256" key="5">
    <source>
        <dbReference type="ARBA" id="ARBA00022989"/>
    </source>
</evidence>
<evidence type="ECO:0000256" key="7">
    <source>
        <dbReference type="SAM" id="Phobius"/>
    </source>
</evidence>
<feature type="transmembrane region" description="Helical" evidence="7">
    <location>
        <begin position="246"/>
        <end position="265"/>
    </location>
</feature>
<dbReference type="Proteomes" id="UP000595197">
    <property type="component" value="Chromosome"/>
</dbReference>
<reference evidence="10" key="1">
    <citation type="submission" date="2021-02" db="EMBL/GenBank/DDBJ databases">
        <title>Skermanella TT6 skin isolate.</title>
        <authorList>
            <person name="Lee K."/>
            <person name="Ganzorig M."/>
        </authorList>
    </citation>
    <scope>NUCLEOTIDE SEQUENCE</scope>
    <source>
        <strain evidence="10">TT6</strain>
    </source>
</reference>
<evidence type="ECO:0000256" key="3">
    <source>
        <dbReference type="ARBA" id="ARBA00022741"/>
    </source>
</evidence>
<dbReference type="Pfam" id="PF00005">
    <property type="entry name" value="ABC_tran"/>
    <property type="match status" value="1"/>
</dbReference>
<evidence type="ECO:0000256" key="1">
    <source>
        <dbReference type="ARBA" id="ARBA00004651"/>
    </source>
</evidence>
<keyword evidence="2 7" id="KW-0812">Transmembrane</keyword>
<dbReference type="CDD" id="cd18575">
    <property type="entry name" value="ABC_6TM_bac_exporter_ABCB8_10_like"/>
    <property type="match status" value="1"/>
</dbReference>
<dbReference type="InterPro" id="IPR036640">
    <property type="entry name" value="ABC1_TM_sf"/>
</dbReference>
<dbReference type="InterPro" id="IPR011918">
    <property type="entry name" value="ABC_MsbA_ATP-bd"/>
</dbReference>
<feature type="transmembrane region" description="Helical" evidence="7">
    <location>
        <begin position="363"/>
        <end position="384"/>
    </location>
</feature>
<feature type="transmembrane region" description="Helical" evidence="7">
    <location>
        <begin position="213"/>
        <end position="240"/>
    </location>
</feature>
<evidence type="ECO:0000256" key="4">
    <source>
        <dbReference type="ARBA" id="ARBA00022840"/>
    </source>
</evidence>
<evidence type="ECO:0000313" key="10">
    <source>
        <dbReference type="EMBL" id="QQP90979.1"/>
    </source>
</evidence>
<dbReference type="NCBIfam" id="TIGR02204">
    <property type="entry name" value="MsbA_rel"/>
    <property type="match status" value="1"/>
</dbReference>
<dbReference type="InterPro" id="IPR003593">
    <property type="entry name" value="AAA+_ATPase"/>
</dbReference>
<dbReference type="Pfam" id="PF00664">
    <property type="entry name" value="ABC_membrane"/>
    <property type="match status" value="1"/>
</dbReference>
<sequence>MDVFLHGPSPRKRARLIADRSPGRKRHIGKSGVGRADVTRAARLVAPATACYTSKGRSSSVIAGSLLVFRNKNNAEATSGQGPVQRRDLGPLRQLIPFLKPYRLAIAGAVVALVVAAATVLGLGAGLRALVDQGFAAGNAGLLDQALLVMLGVIFILAASTFGRFYLVSWIGERVVADLRRAVFDHVVRLSPAFFESTRTGEILSRLTTDTTVLQVVVGSTVSIALRNLLLLAGGSVMLVITSPKLTGLVFLVVPLVVVPIVVFGRRVRKLSRESQDRVADVGSFVDETLGAIRTVQAYGHEDAERRNFGTRVEEAFDVAVRRVRVRAILTVIVIVMVFGAIGTILWVGGHDVLAGRLSGGDLSAFVFYAVVVAGSVGAISEVIGDLQRAAGATERLFDLMATAPQITAPADPAPLPVPVRGAVAFDAVRFHYPSRPDDAALDAFSLSVEPGETVALVGPSGAGKTTVFQLLLRFYDPRDGRVLVDGVDVRTADPAEVRARIGLVPQDPVIFSTSARENIRYGRLDASDDEVRAAAEAAHALDFLEQLPDGLDTYLGERGVRLSGGQRQRVAIARAILRNPPILLLDEATSALDAESERVVQAALERLMENRTTLIIAHRLSTVLNADRIAVMDGGRLVATGSHSELIRQGGLYARLASLQFDRREDDGQSLALRGVAE</sequence>
<dbReference type="InterPro" id="IPR039421">
    <property type="entry name" value="Type_1_exporter"/>
</dbReference>